<organism evidence="1 2">
    <name type="scientific">Skermanella aerolata</name>
    <dbReference type="NCBI Taxonomy" id="393310"/>
    <lineage>
        <taxon>Bacteria</taxon>
        <taxon>Pseudomonadati</taxon>
        <taxon>Pseudomonadota</taxon>
        <taxon>Alphaproteobacteria</taxon>
        <taxon>Rhodospirillales</taxon>
        <taxon>Azospirillaceae</taxon>
        <taxon>Skermanella</taxon>
    </lineage>
</organism>
<comment type="caution">
    <text evidence="1">The sequence shown here is derived from an EMBL/GenBank/DDBJ whole genome shotgun (WGS) entry which is preliminary data.</text>
</comment>
<evidence type="ECO:0000313" key="1">
    <source>
        <dbReference type="EMBL" id="GEO40136.1"/>
    </source>
</evidence>
<dbReference type="Proteomes" id="UP000321523">
    <property type="component" value="Unassembled WGS sequence"/>
</dbReference>
<proteinExistence type="predicted"/>
<reference evidence="1 2" key="1">
    <citation type="submission" date="2019-07" db="EMBL/GenBank/DDBJ databases">
        <title>Whole genome shotgun sequence of Skermanella aerolata NBRC 106429.</title>
        <authorList>
            <person name="Hosoyama A."/>
            <person name="Uohara A."/>
            <person name="Ohji S."/>
            <person name="Ichikawa N."/>
        </authorList>
    </citation>
    <scope>NUCLEOTIDE SEQUENCE [LARGE SCALE GENOMIC DNA]</scope>
    <source>
        <strain evidence="1 2">NBRC 106429</strain>
    </source>
</reference>
<dbReference type="EMBL" id="BJYZ01000020">
    <property type="protein sequence ID" value="GEO40136.1"/>
    <property type="molecule type" value="Genomic_DNA"/>
</dbReference>
<evidence type="ECO:0000313" key="2">
    <source>
        <dbReference type="Proteomes" id="UP000321523"/>
    </source>
</evidence>
<dbReference type="AlphaFoldDB" id="A0A512DUI5"/>
<sequence length="86" mass="9643">MSVTPVSDGPSARSSWSLDGGTYLGVHYDHRYSYDNDALPLVYAILANNDVNPTESSRKHRKIEAIDMVVEFLRAYWQANPVDQGL</sequence>
<protein>
    <submittedName>
        <fullName evidence="1">Uncharacterized protein</fullName>
    </submittedName>
</protein>
<gene>
    <name evidence="1" type="ORF">SAE02_42840</name>
</gene>
<accession>A0A512DUI5</accession>
<keyword evidence="2" id="KW-1185">Reference proteome</keyword>
<name>A0A512DUI5_9PROT</name>